<sequence length="335" mass="37695">MACHLHSNTSQIFSYLSEIYFSLSMAKGSSLCTTNDSFSGEEGAIPLLDYSKLVSSDPILRSLAIQDLGQACVRNHAIPGTVINGIIDKLFEFFDLPEDYKHKYDTKDPTDLIRWGKGNINHVSREFVKMAVHPTFHCPSNPHGFSEILQEYTQKVRELGIQLLGGISMALGLEKSYIEKKMNLESGYDFFTANDYPSRQHSENRIGQFAHIDPGLIILIIQNVSGGLQVKHNGKWLNVNLQPDWIFVNVADHLEILTNGKYKSAVHRVVVNNEVRRATLPLFLGPSLDTVVKPAPEFTDDSNPPAYVGITYKHYLEYNNFHVIDGKSCLNQIRI</sequence>
<dbReference type="InterPro" id="IPR044861">
    <property type="entry name" value="IPNS-like_FE2OG_OXY"/>
</dbReference>
<reference evidence="7" key="1">
    <citation type="submission" date="2016-02" db="EMBL/GenBank/DDBJ databases">
        <title>WGS assembly of Manihot esculenta.</title>
        <authorList>
            <person name="Bredeson J.V."/>
            <person name="Prochnik S.E."/>
            <person name="Lyons J.B."/>
            <person name="Schmutz J."/>
            <person name="Grimwood J."/>
            <person name="Vrebalov J."/>
            <person name="Bart R.S."/>
            <person name="Amuge T."/>
            <person name="Ferguson M.E."/>
            <person name="Green R."/>
            <person name="Putnam N."/>
            <person name="Stites J."/>
            <person name="Rounsley S."/>
            <person name="Rokhsar D.S."/>
        </authorList>
    </citation>
    <scope>NUCLEOTIDE SEQUENCE [LARGE SCALE GENOMIC DNA]</scope>
    <source>
        <tissue evidence="7">Leaf</tissue>
    </source>
</reference>
<evidence type="ECO:0000256" key="4">
    <source>
        <dbReference type="ARBA" id="ARBA00023004"/>
    </source>
</evidence>
<dbReference type="GO" id="GO:0031418">
    <property type="term" value="F:L-ascorbic acid binding"/>
    <property type="evidence" value="ECO:0007669"/>
    <property type="project" value="UniProtKB-KW"/>
</dbReference>
<evidence type="ECO:0000256" key="2">
    <source>
        <dbReference type="ARBA" id="ARBA00022723"/>
    </source>
</evidence>
<gene>
    <name evidence="7" type="ORF">MANES_02G172200</name>
</gene>
<evidence type="ECO:0000256" key="5">
    <source>
        <dbReference type="RuleBase" id="RU003682"/>
    </source>
</evidence>
<dbReference type="InterPro" id="IPR026992">
    <property type="entry name" value="DIOX_N"/>
</dbReference>
<comment type="similarity">
    <text evidence="1 5">Belongs to the iron/ascorbate-dependent oxidoreductase family.</text>
</comment>
<name>A0A2C9WH57_MANES</name>
<protein>
    <recommendedName>
        <fullName evidence="6">Fe2OG dioxygenase domain-containing protein</fullName>
    </recommendedName>
</protein>
<evidence type="ECO:0000256" key="3">
    <source>
        <dbReference type="ARBA" id="ARBA00022896"/>
    </source>
</evidence>
<dbReference type="GO" id="GO:0016491">
    <property type="term" value="F:oxidoreductase activity"/>
    <property type="evidence" value="ECO:0007669"/>
    <property type="project" value="UniProtKB-KW"/>
</dbReference>
<dbReference type="GO" id="GO:0046872">
    <property type="term" value="F:metal ion binding"/>
    <property type="evidence" value="ECO:0007669"/>
    <property type="project" value="UniProtKB-KW"/>
</dbReference>
<organism evidence="7">
    <name type="scientific">Manihot esculenta</name>
    <name type="common">Cassava</name>
    <name type="synonym">Jatropha manihot</name>
    <dbReference type="NCBI Taxonomy" id="3983"/>
    <lineage>
        <taxon>Eukaryota</taxon>
        <taxon>Viridiplantae</taxon>
        <taxon>Streptophyta</taxon>
        <taxon>Embryophyta</taxon>
        <taxon>Tracheophyta</taxon>
        <taxon>Spermatophyta</taxon>
        <taxon>Magnoliopsida</taxon>
        <taxon>eudicotyledons</taxon>
        <taxon>Gunneridae</taxon>
        <taxon>Pentapetalae</taxon>
        <taxon>rosids</taxon>
        <taxon>fabids</taxon>
        <taxon>Malpighiales</taxon>
        <taxon>Euphorbiaceae</taxon>
        <taxon>Crotonoideae</taxon>
        <taxon>Manihoteae</taxon>
        <taxon>Manihot</taxon>
    </lineage>
</organism>
<keyword evidence="3" id="KW-0847">Vitamin C</keyword>
<keyword evidence="5" id="KW-0560">Oxidoreductase</keyword>
<dbReference type="PROSITE" id="PS51471">
    <property type="entry name" value="FE2OG_OXY"/>
    <property type="match status" value="1"/>
</dbReference>
<dbReference type="Gene3D" id="2.60.120.330">
    <property type="entry name" value="B-lactam Antibiotic, Isopenicillin N Synthase, Chain"/>
    <property type="match status" value="1"/>
</dbReference>
<keyword evidence="4 5" id="KW-0408">Iron</keyword>
<dbReference type="EMBL" id="CM004388">
    <property type="protein sequence ID" value="OAY58370.1"/>
    <property type="molecule type" value="Genomic_DNA"/>
</dbReference>
<proteinExistence type="inferred from homology"/>
<dbReference type="Pfam" id="PF14226">
    <property type="entry name" value="DIOX_N"/>
    <property type="match status" value="1"/>
</dbReference>
<evidence type="ECO:0000313" key="7">
    <source>
        <dbReference type="EMBL" id="OAY58370.1"/>
    </source>
</evidence>
<keyword evidence="2 5" id="KW-0479">Metal-binding</keyword>
<dbReference type="Pfam" id="PF03171">
    <property type="entry name" value="2OG-FeII_Oxy"/>
    <property type="match status" value="1"/>
</dbReference>
<evidence type="ECO:0000259" key="6">
    <source>
        <dbReference type="PROSITE" id="PS51471"/>
    </source>
</evidence>
<dbReference type="InterPro" id="IPR005123">
    <property type="entry name" value="Oxoglu/Fe-dep_dioxygenase_dom"/>
</dbReference>
<dbReference type="SUPFAM" id="SSF51197">
    <property type="entry name" value="Clavaminate synthase-like"/>
    <property type="match status" value="1"/>
</dbReference>
<evidence type="ECO:0000256" key="1">
    <source>
        <dbReference type="ARBA" id="ARBA00008056"/>
    </source>
</evidence>
<dbReference type="InterPro" id="IPR027443">
    <property type="entry name" value="IPNS-like_sf"/>
</dbReference>
<accession>A0A2C9WH57</accession>
<dbReference type="PANTHER" id="PTHR47991">
    <property type="entry name" value="OXOGLUTARATE/IRON-DEPENDENT DIOXYGENASE"/>
    <property type="match status" value="1"/>
</dbReference>
<dbReference type="InterPro" id="IPR050295">
    <property type="entry name" value="Plant_2OG-oxidoreductases"/>
</dbReference>
<dbReference type="AlphaFoldDB" id="A0A2C9WH57"/>
<feature type="domain" description="Fe2OG dioxygenase" evidence="6">
    <location>
        <begin position="187"/>
        <end position="286"/>
    </location>
</feature>